<dbReference type="EC" id="3.5.1.44" evidence="3"/>
<evidence type="ECO:0000313" key="4">
    <source>
        <dbReference type="EMBL" id="TCV93574.1"/>
    </source>
</evidence>
<accession>A0A4R3YQS3</accession>
<dbReference type="GO" id="GO:0006935">
    <property type="term" value="P:chemotaxis"/>
    <property type="evidence" value="ECO:0007669"/>
    <property type="project" value="UniProtKB-UniRule"/>
</dbReference>
<evidence type="ECO:0000256" key="2">
    <source>
        <dbReference type="ARBA" id="ARBA00022801"/>
    </source>
</evidence>
<dbReference type="InterPro" id="IPR011324">
    <property type="entry name" value="Cytotoxic_necrot_fac-like_cat"/>
</dbReference>
<sequence length="156" mass="17517">MKKIIVGIGEGKIAIQQDILVSYALGSCIGVCLYDEARQVAGMAHIILPRHPSGEVREKYKYADIGVVTLLEEMIHAGARRRYIVAKVVGGAEMFPSVNQQWQIGKQNIQMVFDILKQERIRVIAKDVGKNYGRTVTFYAFDGRVEVHSLRNDKVI</sequence>
<dbReference type="PANTHER" id="PTHR35147">
    <property type="entry name" value="CHEMORECEPTOR GLUTAMINE DEAMIDASE CHED-RELATED"/>
    <property type="match status" value="1"/>
</dbReference>
<protein>
    <recommendedName>
        <fullName evidence="3">Probable chemoreceptor glutamine deamidase CheD</fullName>
        <ecNumber evidence="3">3.5.1.44</ecNumber>
    </recommendedName>
</protein>
<evidence type="ECO:0000256" key="1">
    <source>
        <dbReference type="ARBA" id="ARBA00022500"/>
    </source>
</evidence>
<dbReference type="Gene3D" id="3.30.1330.200">
    <property type="match status" value="1"/>
</dbReference>
<comment type="caution">
    <text evidence="4">The sequence shown here is derived from an EMBL/GenBank/DDBJ whole genome shotgun (WGS) entry which is preliminary data.</text>
</comment>
<dbReference type="CDD" id="cd16352">
    <property type="entry name" value="CheD"/>
    <property type="match status" value="1"/>
</dbReference>
<dbReference type="HAMAP" id="MF_01440">
    <property type="entry name" value="CheD"/>
    <property type="match status" value="1"/>
</dbReference>
<dbReference type="Proteomes" id="UP000295515">
    <property type="component" value="Unassembled WGS sequence"/>
</dbReference>
<proteinExistence type="inferred from homology"/>
<reference evidence="4 5" key="1">
    <citation type="submission" date="2019-03" db="EMBL/GenBank/DDBJ databases">
        <title>Genomic Encyclopedia of Type Strains, Phase IV (KMG-IV): sequencing the most valuable type-strain genomes for metagenomic binning, comparative biology and taxonomic classification.</title>
        <authorList>
            <person name="Goeker M."/>
        </authorList>
    </citation>
    <scope>NUCLEOTIDE SEQUENCE [LARGE SCALE GENOMIC DNA]</scope>
    <source>
        <strain evidence="4 5">DSM 29487</strain>
    </source>
</reference>
<keyword evidence="2 3" id="KW-0378">Hydrolase</keyword>
<dbReference type="InterPro" id="IPR005659">
    <property type="entry name" value="Chemorcpt_Glu_NH3ase_CheD"/>
</dbReference>
<dbReference type="PANTHER" id="PTHR35147:SF1">
    <property type="entry name" value="CHEMORECEPTOR GLUTAMINE DEAMIDASE CHED-RELATED"/>
    <property type="match status" value="1"/>
</dbReference>
<dbReference type="Pfam" id="PF03975">
    <property type="entry name" value="CheD"/>
    <property type="match status" value="1"/>
</dbReference>
<dbReference type="GeneID" id="98916312"/>
<dbReference type="AlphaFoldDB" id="A0A4R3YQS3"/>
<dbReference type="RefSeq" id="WP_066443980.1">
    <property type="nucleotide sequence ID" value="NZ_JANKBF010000020.1"/>
</dbReference>
<keyword evidence="1 3" id="KW-0145">Chemotaxis</keyword>
<evidence type="ECO:0000313" key="5">
    <source>
        <dbReference type="Proteomes" id="UP000295515"/>
    </source>
</evidence>
<comment type="function">
    <text evidence="3">Probably deamidates glutamine residues to glutamate on methyl-accepting chemotaxis receptors (MCPs), playing an important role in chemotaxis.</text>
</comment>
<name>A0A4R3YQS3_9FIRM</name>
<keyword evidence="5" id="KW-1185">Reference proteome</keyword>
<organism evidence="4 5">
    <name type="scientific">Longibaculum muris</name>
    <dbReference type="NCBI Taxonomy" id="1796628"/>
    <lineage>
        <taxon>Bacteria</taxon>
        <taxon>Bacillati</taxon>
        <taxon>Bacillota</taxon>
        <taxon>Erysipelotrichia</taxon>
        <taxon>Erysipelotrichales</taxon>
        <taxon>Coprobacillaceae</taxon>
        <taxon>Longibaculum</taxon>
    </lineage>
</organism>
<dbReference type="GO" id="GO:0050568">
    <property type="term" value="F:protein-glutamine glutaminase activity"/>
    <property type="evidence" value="ECO:0007669"/>
    <property type="project" value="UniProtKB-UniRule"/>
</dbReference>
<comment type="similarity">
    <text evidence="3">Belongs to the CheD family.</text>
</comment>
<gene>
    <name evidence="3" type="primary">cheD</name>
    <name evidence="4" type="ORF">EDD60_1238</name>
</gene>
<dbReference type="EMBL" id="SMCQ01000023">
    <property type="protein sequence ID" value="TCV93574.1"/>
    <property type="molecule type" value="Genomic_DNA"/>
</dbReference>
<evidence type="ECO:0000256" key="3">
    <source>
        <dbReference type="HAMAP-Rule" id="MF_01440"/>
    </source>
</evidence>
<comment type="catalytic activity">
    <reaction evidence="3">
        <text>L-glutaminyl-[protein] + H2O = L-glutamyl-[protein] + NH4(+)</text>
        <dbReference type="Rhea" id="RHEA:16441"/>
        <dbReference type="Rhea" id="RHEA-COMP:10207"/>
        <dbReference type="Rhea" id="RHEA-COMP:10208"/>
        <dbReference type="ChEBI" id="CHEBI:15377"/>
        <dbReference type="ChEBI" id="CHEBI:28938"/>
        <dbReference type="ChEBI" id="CHEBI:29973"/>
        <dbReference type="ChEBI" id="CHEBI:30011"/>
        <dbReference type="EC" id="3.5.1.44"/>
    </reaction>
</comment>
<dbReference type="SUPFAM" id="SSF64438">
    <property type="entry name" value="CNF1/YfiH-like putative cysteine hydrolases"/>
    <property type="match status" value="1"/>
</dbReference>
<dbReference type="InterPro" id="IPR038592">
    <property type="entry name" value="CheD-like_sf"/>
</dbReference>